<keyword evidence="1" id="KW-0812">Transmembrane</keyword>
<evidence type="ECO:0000256" key="1">
    <source>
        <dbReference type="SAM" id="Phobius"/>
    </source>
</evidence>
<dbReference type="EMBL" id="CAJVAS010000075">
    <property type="protein sequence ID" value="CAG7652686.1"/>
    <property type="molecule type" value="Genomic_DNA"/>
</dbReference>
<dbReference type="InterPro" id="IPR006311">
    <property type="entry name" value="TAT_signal"/>
</dbReference>
<dbReference type="InterPro" id="IPR006626">
    <property type="entry name" value="PbH1"/>
</dbReference>
<keyword evidence="1" id="KW-0472">Membrane</keyword>
<evidence type="ECO:0000259" key="2">
    <source>
        <dbReference type="Pfam" id="PF12708"/>
    </source>
</evidence>
<keyword evidence="4" id="KW-1185">Reference proteome</keyword>
<sequence>MDEKAKVSRRQVIAAIGMTGATVLMAGATSAYSAGRSVTDSVYGNGNGNGKGDPHDRTEINHFVNVKRFGAKGDGVTDDSAAFAAAFGNGSVSVYVPEGTYRVRGLRVPSNTTVRGAGIDCTIIKLTDDAPNGEWVVTNSDYEAGNTNIVLEDFTADWNINRPNVRRVGGQASSCITLANASYCWIQRVKAVDALLHCFDVTSPQYVNEGDTVYSDKPSRYVWITDCIADGHEDDGFTTHHSEYIYIENCYSTGASKAGKYFGGVGFEIDDGSRNVWVTNCVSEGNWRGFMAKGHHDAPAAYGVHFTNCTSIREARSFELLHINHHLSTEPVSPNAYDVTMTNCVAYYPQMKPVSLDITQRALSIAAYARVKVNGFTAIGDPAFDYKNQPVIAVQTKARNVTLSDIHVTGFTTASTDITIAGGANSGDHIVISNVSVHESSPNGIFIGTGLKDVMVSNIQLQGTNKAGSVGLKYYADRTYIGNISVSGYAYTAYAPNGVILEEVTEVPQWQSATLQNGWVPSSADQSPKFAKNSEGFVHVFGTVQGGTAGSSTPLFTLPSKYRPKRAHTFLTAGSEPGAMNMIRVLTNGKVTTEQWSGTGSNILVRFDQIIFPTII</sequence>
<organism evidence="3 4">
    <name type="scientific">Paenibacillus solanacearum</name>
    <dbReference type="NCBI Taxonomy" id="2048548"/>
    <lineage>
        <taxon>Bacteria</taxon>
        <taxon>Bacillati</taxon>
        <taxon>Bacillota</taxon>
        <taxon>Bacilli</taxon>
        <taxon>Bacillales</taxon>
        <taxon>Paenibacillaceae</taxon>
        <taxon>Paenibacillus</taxon>
    </lineage>
</organism>
<comment type="caution">
    <text evidence="3">The sequence shown here is derived from an EMBL/GenBank/DDBJ whole genome shotgun (WGS) entry which is preliminary data.</text>
</comment>
<dbReference type="Proteomes" id="UP000693672">
    <property type="component" value="Unassembled WGS sequence"/>
</dbReference>
<protein>
    <recommendedName>
        <fullName evidence="2">Rhamnogalacturonase A/B/Epimerase-like pectate lyase domain-containing protein</fullName>
    </recommendedName>
</protein>
<evidence type="ECO:0000313" key="3">
    <source>
        <dbReference type="EMBL" id="CAG7652686.1"/>
    </source>
</evidence>
<accession>A0A916K9G4</accession>
<dbReference type="PROSITE" id="PS51318">
    <property type="entry name" value="TAT"/>
    <property type="match status" value="1"/>
</dbReference>
<feature type="transmembrane region" description="Helical" evidence="1">
    <location>
        <begin position="12"/>
        <end position="32"/>
    </location>
</feature>
<evidence type="ECO:0000313" key="4">
    <source>
        <dbReference type="Proteomes" id="UP000693672"/>
    </source>
</evidence>
<dbReference type="Pfam" id="PF12708">
    <property type="entry name" value="Pect-lyase_RHGA_epim"/>
    <property type="match status" value="1"/>
</dbReference>
<keyword evidence="1" id="KW-1133">Transmembrane helix</keyword>
<dbReference type="SMART" id="SM00710">
    <property type="entry name" value="PbH1"/>
    <property type="match status" value="5"/>
</dbReference>
<proteinExistence type="predicted"/>
<gene>
    <name evidence="3" type="ORF">PAESOLCIP111_06602</name>
</gene>
<name>A0A916K9G4_9BACL</name>
<dbReference type="RefSeq" id="WP_218096248.1">
    <property type="nucleotide sequence ID" value="NZ_CAJVAS010000075.1"/>
</dbReference>
<dbReference type="AlphaFoldDB" id="A0A916K9G4"/>
<dbReference type="InterPro" id="IPR024535">
    <property type="entry name" value="RHGA/B-epi-like_pectate_lyase"/>
</dbReference>
<reference evidence="3" key="1">
    <citation type="submission" date="2021-06" db="EMBL/GenBank/DDBJ databases">
        <authorList>
            <person name="Criscuolo A."/>
        </authorList>
    </citation>
    <scope>NUCLEOTIDE SEQUENCE</scope>
    <source>
        <strain evidence="3">CIP111600</strain>
    </source>
</reference>
<feature type="domain" description="Rhamnogalacturonase A/B/Epimerase-like pectate lyase" evidence="2">
    <location>
        <begin position="63"/>
        <end position="271"/>
    </location>
</feature>